<reference evidence="1 2" key="1">
    <citation type="journal article" date="2010" name="Nat. Biotechnol.">
        <title>Genome sequence of the model mushroom Schizophyllum commune.</title>
        <authorList>
            <person name="Ohm R.A."/>
            <person name="de Jong J.F."/>
            <person name="Lugones L.G."/>
            <person name="Aerts A."/>
            <person name="Kothe E."/>
            <person name="Stajich J.E."/>
            <person name="de Vries R.P."/>
            <person name="Record E."/>
            <person name="Levasseur A."/>
            <person name="Baker S.E."/>
            <person name="Bartholomew K.A."/>
            <person name="Coutinho P.M."/>
            <person name="Erdmann S."/>
            <person name="Fowler T.J."/>
            <person name="Gathman A.C."/>
            <person name="Lombard V."/>
            <person name="Henrissat B."/>
            <person name="Knabe N."/>
            <person name="Kuees U."/>
            <person name="Lilly W.W."/>
            <person name="Lindquist E."/>
            <person name="Lucas S."/>
            <person name="Magnuson J.K."/>
            <person name="Piumi F."/>
            <person name="Raudaskoski M."/>
            <person name="Salamov A."/>
            <person name="Schmutz J."/>
            <person name="Schwarze F.W.M.R."/>
            <person name="vanKuyk P.A."/>
            <person name="Horton J.S."/>
            <person name="Grigoriev I.V."/>
            <person name="Woesten H.A.B."/>
        </authorList>
    </citation>
    <scope>NUCLEOTIDE SEQUENCE [LARGE SCALE GENOMIC DNA]</scope>
    <source>
        <strain evidence="2">H4-8 / FGSC 9210</strain>
    </source>
</reference>
<dbReference type="Proteomes" id="UP000007431">
    <property type="component" value="Unassembled WGS sequence"/>
</dbReference>
<dbReference type="KEGG" id="scm:SCHCO_01201776"/>
<dbReference type="VEuPathDB" id="FungiDB:SCHCODRAFT_01201776"/>
<proteinExistence type="predicted"/>
<dbReference type="OrthoDB" id="2862517at2759"/>
<dbReference type="EMBL" id="GL377307">
    <property type="protein sequence ID" value="EFI96498.1"/>
    <property type="molecule type" value="Genomic_DNA"/>
</dbReference>
<protein>
    <submittedName>
        <fullName evidence="1">Uncharacterized protein</fullName>
    </submittedName>
</protein>
<dbReference type="GeneID" id="9586816"/>
<dbReference type="AlphaFoldDB" id="D8Q7W5"/>
<evidence type="ECO:0000313" key="1">
    <source>
        <dbReference type="EMBL" id="EFI96498.1"/>
    </source>
</evidence>
<name>D8Q7W5_SCHCM</name>
<sequence length="191" mass="21580">MRLGIALYYIGADPAHWALVLTPSDWHAPRCSVYQIVRISGDRWRQHLSIVPLPNAPEFRGIIELIAADDLPGPESQPYPWDDSTDDESARLWEVCDRVIREHAKDANEPAKRKVIPGPHGWTCAAWVLDVLMDLEDIGIFDLPSEITWASIYSDVVAKGWILRDLYEDARPFPVLRLVSFCHGGANEVLI</sequence>
<keyword evidence="2" id="KW-1185">Reference proteome</keyword>
<dbReference type="OMA" id="CHPANAL"/>
<dbReference type="InParanoid" id="D8Q7W5"/>
<evidence type="ECO:0000313" key="2">
    <source>
        <dbReference type="Proteomes" id="UP000007431"/>
    </source>
</evidence>
<dbReference type="HOGENOM" id="CLU_1422174_0_0_1"/>
<accession>D8Q7W5</accession>
<gene>
    <name evidence="1" type="ORF">SCHCODRAFT_235491</name>
</gene>
<organism evidence="2">
    <name type="scientific">Schizophyllum commune (strain H4-8 / FGSC 9210)</name>
    <name type="common">Split gill fungus</name>
    <dbReference type="NCBI Taxonomy" id="578458"/>
    <lineage>
        <taxon>Eukaryota</taxon>
        <taxon>Fungi</taxon>
        <taxon>Dikarya</taxon>
        <taxon>Basidiomycota</taxon>
        <taxon>Agaricomycotina</taxon>
        <taxon>Agaricomycetes</taxon>
        <taxon>Agaricomycetidae</taxon>
        <taxon>Agaricales</taxon>
        <taxon>Schizophyllaceae</taxon>
        <taxon>Schizophyllum</taxon>
    </lineage>
</organism>